<protein>
    <submittedName>
        <fullName evidence="2">Uncharacterized protein</fullName>
    </submittedName>
</protein>
<organism evidence="2 3">
    <name type="scientific">Aphanomyces astaci</name>
    <name type="common">Crayfish plague agent</name>
    <dbReference type="NCBI Taxonomy" id="112090"/>
    <lineage>
        <taxon>Eukaryota</taxon>
        <taxon>Sar</taxon>
        <taxon>Stramenopiles</taxon>
        <taxon>Oomycota</taxon>
        <taxon>Saprolegniomycetes</taxon>
        <taxon>Saprolegniales</taxon>
        <taxon>Verrucalvaceae</taxon>
        <taxon>Aphanomyces</taxon>
    </lineage>
</organism>
<dbReference type="Proteomes" id="UP000275652">
    <property type="component" value="Unassembled WGS sequence"/>
</dbReference>
<evidence type="ECO:0000313" key="2">
    <source>
        <dbReference type="EMBL" id="RLO05202.1"/>
    </source>
</evidence>
<name>A0A9X8H8E7_APHAT</name>
<dbReference type="EMBL" id="QUTI01027401">
    <property type="protein sequence ID" value="RLO05202.1"/>
    <property type="molecule type" value="Genomic_DNA"/>
</dbReference>
<accession>A0A9X8H8E7</accession>
<sequence>MSQGIALLASMQANHRSKRARFPTTREEEPDVDEDSNSPFYDAYLPSQGAQGIMTLTNFTPSEFNLLWSDVRSTSYALERWFGTQV</sequence>
<proteinExistence type="predicted"/>
<feature type="region of interest" description="Disordered" evidence="1">
    <location>
        <begin position="10"/>
        <end position="39"/>
    </location>
</feature>
<reference evidence="2 3" key="1">
    <citation type="journal article" date="2018" name="J. Invertebr. Pathol.">
        <title>New genotyping method for the causative agent of crayfish plague (Aphanomyces astaci) based on whole genome data.</title>
        <authorList>
            <person name="Minardi D."/>
            <person name="Studholme D.J."/>
            <person name="van der Giezen M."/>
            <person name="Pretto T."/>
            <person name="Oidtmann B."/>
        </authorList>
    </citation>
    <scope>NUCLEOTIDE SEQUENCE [LARGE SCALE GENOMIC DNA]</scope>
    <source>
        <strain evidence="2 3">KB13</strain>
    </source>
</reference>
<comment type="caution">
    <text evidence="2">The sequence shown here is derived from an EMBL/GenBank/DDBJ whole genome shotgun (WGS) entry which is preliminary data.</text>
</comment>
<dbReference type="AlphaFoldDB" id="A0A9X8H8E7"/>
<evidence type="ECO:0000256" key="1">
    <source>
        <dbReference type="SAM" id="MobiDB-lite"/>
    </source>
</evidence>
<evidence type="ECO:0000313" key="3">
    <source>
        <dbReference type="Proteomes" id="UP000275652"/>
    </source>
</evidence>
<gene>
    <name evidence="2" type="ORF">DYB28_005785</name>
</gene>